<dbReference type="Proteomes" id="UP001164705">
    <property type="component" value="Chromosome"/>
</dbReference>
<sequence length="74" mass="8392">MVVISDIEGNYEAFASFLFANKIMDENHNWIFGTGHLVLVGDFVDRGKNVTQVLGLFTSLSIKQKSSMAWYILY</sequence>
<evidence type="ECO:0000313" key="1">
    <source>
        <dbReference type="EMBL" id="WAC03282.1"/>
    </source>
</evidence>
<name>A0A9E8MZC3_9FLAO</name>
<accession>A0A9E8MZC3</accession>
<reference evidence="1" key="1">
    <citation type="submission" date="2022-11" db="EMBL/GenBank/DDBJ databases">
        <title>Lacinutrix neustonica HL-RS19T sp. nov., isolated from the surface microlayer sample of brackish Lake Shihwa.</title>
        <authorList>
            <person name="Choi J.Y."/>
            <person name="Hwang C.Y."/>
        </authorList>
    </citation>
    <scope>NUCLEOTIDE SEQUENCE</scope>
    <source>
        <strain evidence="1">HL-RS19</strain>
    </source>
</reference>
<dbReference type="EMBL" id="CP113088">
    <property type="protein sequence ID" value="WAC03282.1"/>
    <property type="molecule type" value="Genomic_DNA"/>
</dbReference>
<keyword evidence="2" id="KW-1185">Reference proteome</keyword>
<dbReference type="AlphaFoldDB" id="A0A9E8MZC3"/>
<evidence type="ECO:0008006" key="3">
    <source>
        <dbReference type="Google" id="ProtNLM"/>
    </source>
</evidence>
<dbReference type="PANTHER" id="PTHR46546:SF4">
    <property type="entry name" value="SHEWANELLA-LIKE PROTEIN PHOSPHATASE 1"/>
    <property type="match status" value="1"/>
</dbReference>
<gene>
    <name evidence="1" type="ORF">N7U66_06875</name>
</gene>
<protein>
    <recommendedName>
        <fullName evidence="3">Calcineurin-like phosphoesterase domain-containing protein</fullName>
    </recommendedName>
</protein>
<proteinExistence type="predicted"/>
<dbReference type="PANTHER" id="PTHR46546">
    <property type="entry name" value="SHEWANELLA-LIKE PROTEIN PHOSPHATASE 1"/>
    <property type="match status" value="1"/>
</dbReference>
<dbReference type="KEGG" id="lnu:N7U66_06875"/>
<evidence type="ECO:0000313" key="2">
    <source>
        <dbReference type="Proteomes" id="UP001164705"/>
    </source>
</evidence>
<dbReference type="RefSeq" id="WP_267677860.1">
    <property type="nucleotide sequence ID" value="NZ_CP113088.1"/>
</dbReference>
<organism evidence="1 2">
    <name type="scientific">Lacinutrix neustonica</name>
    <dbReference type="NCBI Taxonomy" id="2980107"/>
    <lineage>
        <taxon>Bacteria</taxon>
        <taxon>Pseudomonadati</taxon>
        <taxon>Bacteroidota</taxon>
        <taxon>Flavobacteriia</taxon>
        <taxon>Flavobacteriales</taxon>
        <taxon>Flavobacteriaceae</taxon>
        <taxon>Lacinutrix</taxon>
    </lineage>
</organism>
<dbReference type="InterPro" id="IPR029052">
    <property type="entry name" value="Metallo-depent_PP-like"/>
</dbReference>
<dbReference type="Gene3D" id="3.60.21.10">
    <property type="match status" value="1"/>
</dbReference>
<dbReference type="SUPFAM" id="SSF56300">
    <property type="entry name" value="Metallo-dependent phosphatases"/>
    <property type="match status" value="1"/>
</dbReference>